<organism evidence="7 8">
    <name type="scientific">Eumeta variegata</name>
    <name type="common">Bagworm moth</name>
    <name type="synonym">Eumeta japonica</name>
    <dbReference type="NCBI Taxonomy" id="151549"/>
    <lineage>
        <taxon>Eukaryota</taxon>
        <taxon>Metazoa</taxon>
        <taxon>Ecdysozoa</taxon>
        <taxon>Arthropoda</taxon>
        <taxon>Hexapoda</taxon>
        <taxon>Insecta</taxon>
        <taxon>Pterygota</taxon>
        <taxon>Neoptera</taxon>
        <taxon>Endopterygota</taxon>
        <taxon>Lepidoptera</taxon>
        <taxon>Glossata</taxon>
        <taxon>Ditrysia</taxon>
        <taxon>Tineoidea</taxon>
        <taxon>Psychidae</taxon>
        <taxon>Oiketicinae</taxon>
        <taxon>Eumeta</taxon>
    </lineage>
</organism>
<dbReference type="GO" id="GO:0050909">
    <property type="term" value="P:sensory perception of taste"/>
    <property type="evidence" value="ECO:0007669"/>
    <property type="project" value="InterPro"/>
</dbReference>
<dbReference type="OrthoDB" id="7477935at2759"/>
<evidence type="ECO:0000313" key="7">
    <source>
        <dbReference type="EMBL" id="GBP03467.1"/>
    </source>
</evidence>
<keyword evidence="5 6" id="KW-0472">Membrane</keyword>
<keyword evidence="8" id="KW-1185">Reference proteome</keyword>
<comment type="subcellular location">
    <subcellularLocation>
        <location evidence="1">Cell membrane</location>
        <topology evidence="1">Multi-pass membrane protein</topology>
    </subcellularLocation>
</comment>
<gene>
    <name evidence="7" type="ORF">EVAR_101816_1</name>
</gene>
<evidence type="ECO:0000256" key="5">
    <source>
        <dbReference type="ARBA" id="ARBA00023136"/>
    </source>
</evidence>
<comment type="caution">
    <text evidence="7">The sequence shown here is derived from an EMBL/GenBank/DDBJ whole genome shotgun (WGS) entry which is preliminary data.</text>
</comment>
<reference evidence="7 8" key="1">
    <citation type="journal article" date="2019" name="Commun. Biol.">
        <title>The bagworm genome reveals a unique fibroin gene that provides high tensile strength.</title>
        <authorList>
            <person name="Kono N."/>
            <person name="Nakamura H."/>
            <person name="Ohtoshi R."/>
            <person name="Tomita M."/>
            <person name="Numata K."/>
            <person name="Arakawa K."/>
        </authorList>
    </citation>
    <scope>NUCLEOTIDE SEQUENCE [LARGE SCALE GENOMIC DNA]</scope>
</reference>
<evidence type="ECO:0000256" key="6">
    <source>
        <dbReference type="SAM" id="Phobius"/>
    </source>
</evidence>
<sequence length="74" mass="8242">MDKLEGRGSSIPLGCSQDPNYQEIEQFLQYVESRPYKYSVCGLLDVGAGLLLGLIGLGVTYFVVVVQFSYFLQK</sequence>
<accession>A0A4C1SQ67</accession>
<dbReference type="InterPro" id="IPR013604">
    <property type="entry name" value="7TM_chemorcpt"/>
</dbReference>
<keyword evidence="2" id="KW-1003">Cell membrane</keyword>
<evidence type="ECO:0000256" key="1">
    <source>
        <dbReference type="ARBA" id="ARBA00004651"/>
    </source>
</evidence>
<dbReference type="EMBL" id="BGZK01000010">
    <property type="protein sequence ID" value="GBP03467.1"/>
    <property type="molecule type" value="Genomic_DNA"/>
</dbReference>
<keyword evidence="3 6" id="KW-0812">Transmembrane</keyword>
<evidence type="ECO:0000313" key="8">
    <source>
        <dbReference type="Proteomes" id="UP000299102"/>
    </source>
</evidence>
<dbReference type="Proteomes" id="UP000299102">
    <property type="component" value="Unassembled WGS sequence"/>
</dbReference>
<evidence type="ECO:0000256" key="4">
    <source>
        <dbReference type="ARBA" id="ARBA00022989"/>
    </source>
</evidence>
<dbReference type="GO" id="GO:0005886">
    <property type="term" value="C:plasma membrane"/>
    <property type="evidence" value="ECO:0007669"/>
    <property type="project" value="UniProtKB-SubCell"/>
</dbReference>
<name>A0A4C1SQ67_EUMVA</name>
<evidence type="ECO:0000256" key="2">
    <source>
        <dbReference type="ARBA" id="ARBA00022475"/>
    </source>
</evidence>
<evidence type="ECO:0000256" key="3">
    <source>
        <dbReference type="ARBA" id="ARBA00022692"/>
    </source>
</evidence>
<dbReference type="Pfam" id="PF08395">
    <property type="entry name" value="7tm_7"/>
    <property type="match status" value="1"/>
</dbReference>
<protein>
    <submittedName>
        <fullName evidence="7">Uncharacterized protein</fullName>
    </submittedName>
</protein>
<keyword evidence="4 6" id="KW-1133">Transmembrane helix</keyword>
<dbReference type="AlphaFoldDB" id="A0A4C1SQ67"/>
<proteinExistence type="predicted"/>
<feature type="transmembrane region" description="Helical" evidence="6">
    <location>
        <begin position="46"/>
        <end position="72"/>
    </location>
</feature>